<keyword evidence="2" id="KW-1185">Reference proteome</keyword>
<reference evidence="3" key="1">
    <citation type="submission" date="2022-11" db="UniProtKB">
        <authorList>
            <consortium name="WormBaseParasite"/>
        </authorList>
    </citation>
    <scope>IDENTIFICATION</scope>
</reference>
<accession>A0A915I5R8</accession>
<evidence type="ECO:0000313" key="2">
    <source>
        <dbReference type="Proteomes" id="UP000887565"/>
    </source>
</evidence>
<protein>
    <submittedName>
        <fullName evidence="3">Uncharacterized protein</fullName>
    </submittedName>
</protein>
<proteinExistence type="predicted"/>
<name>A0A915I5R8_ROMCU</name>
<feature type="compositionally biased region" description="Basic and acidic residues" evidence="1">
    <location>
        <begin position="99"/>
        <end position="118"/>
    </location>
</feature>
<organism evidence="2 3">
    <name type="scientific">Romanomermis culicivorax</name>
    <name type="common">Nematode worm</name>
    <dbReference type="NCBI Taxonomy" id="13658"/>
    <lineage>
        <taxon>Eukaryota</taxon>
        <taxon>Metazoa</taxon>
        <taxon>Ecdysozoa</taxon>
        <taxon>Nematoda</taxon>
        <taxon>Enoplea</taxon>
        <taxon>Dorylaimia</taxon>
        <taxon>Mermithida</taxon>
        <taxon>Mermithoidea</taxon>
        <taxon>Mermithidae</taxon>
        <taxon>Romanomermis</taxon>
    </lineage>
</organism>
<evidence type="ECO:0000313" key="3">
    <source>
        <dbReference type="WBParaSite" id="nRc.2.0.1.t09478-RA"/>
    </source>
</evidence>
<sequence>MFKQLTPQPVAFYWFQTCMQCRDKSTSESFSQLGILQADCKYDNFKANTNLAYALAQNFYSQDTQKQLFSSHAAALYVYINTMQAAKSAESSSPTIRGGSKDVHAISNNSHHDSDRYLNRGWDQSPN</sequence>
<dbReference type="WBParaSite" id="nRc.2.0.1.t09478-RA">
    <property type="protein sequence ID" value="nRc.2.0.1.t09478-RA"/>
    <property type="gene ID" value="nRc.2.0.1.g09478"/>
</dbReference>
<dbReference type="AlphaFoldDB" id="A0A915I5R8"/>
<dbReference type="Proteomes" id="UP000887565">
    <property type="component" value="Unplaced"/>
</dbReference>
<feature type="region of interest" description="Disordered" evidence="1">
    <location>
        <begin position="90"/>
        <end position="127"/>
    </location>
</feature>
<evidence type="ECO:0000256" key="1">
    <source>
        <dbReference type="SAM" id="MobiDB-lite"/>
    </source>
</evidence>